<evidence type="ECO:0000313" key="2">
    <source>
        <dbReference type="EMBL" id="MES1918352.1"/>
    </source>
</evidence>
<dbReference type="EMBL" id="JBDODL010000047">
    <property type="protein sequence ID" value="MES1918352.1"/>
    <property type="molecule type" value="Genomic_DNA"/>
</dbReference>
<evidence type="ECO:0000259" key="1">
    <source>
        <dbReference type="PROSITE" id="PS51722"/>
    </source>
</evidence>
<dbReference type="PANTHER" id="PTHR42908">
    <property type="entry name" value="TRANSLATION ELONGATION FACTOR-RELATED"/>
    <property type="match status" value="1"/>
</dbReference>
<dbReference type="Proteomes" id="UP001439008">
    <property type="component" value="Unassembled WGS sequence"/>
</dbReference>
<dbReference type="PROSITE" id="PS51722">
    <property type="entry name" value="G_TR_2"/>
    <property type="match status" value="1"/>
</dbReference>
<evidence type="ECO:0000313" key="3">
    <source>
        <dbReference type="Proteomes" id="UP001439008"/>
    </source>
</evidence>
<dbReference type="InterPro" id="IPR027417">
    <property type="entry name" value="P-loop_NTPase"/>
</dbReference>
<name>A0ABV2AGI0_9EUKA</name>
<reference evidence="2 3" key="1">
    <citation type="journal article" date="2024" name="BMC Biol.">
        <title>Comparative genomics of Ascetosporea gives new insight into the evolutionary basis for animal parasitism in Rhizaria.</title>
        <authorList>
            <person name="Hiltunen Thoren M."/>
            <person name="Onut-Brannstrom I."/>
            <person name="Alfjorden A."/>
            <person name="Peckova H."/>
            <person name="Swords F."/>
            <person name="Hooper C."/>
            <person name="Holzer A.S."/>
            <person name="Bass D."/>
            <person name="Burki F."/>
        </authorList>
    </citation>
    <scope>NUCLEOTIDE SEQUENCE [LARGE SCALE GENOMIC DNA]</scope>
    <source>
        <strain evidence="2">20-A016</strain>
    </source>
</reference>
<dbReference type="Pfam" id="PF00009">
    <property type="entry name" value="GTP_EFTU"/>
    <property type="match status" value="1"/>
</dbReference>
<feature type="domain" description="Tr-type G" evidence="1">
    <location>
        <begin position="17"/>
        <end position="147"/>
    </location>
</feature>
<gene>
    <name evidence="2" type="ORF">MHBO_000331</name>
</gene>
<accession>A0ABV2AGI0</accession>
<dbReference type="InterPro" id="IPR000795">
    <property type="entry name" value="T_Tr_GTP-bd_dom"/>
</dbReference>
<sequence>MANAHFRCVKECMKQPENIRNVCIVAHVDHGKTSISDFLLASNGIVSPKNAGSFKYLDSRKDEFERRITMKTSAISLLFKYPKTKNDAEKYKNALFLINLFDSPGHLDFSVEVEQATDLSDGALVVIDVVEGICIQVFTFIEDGNRD</sequence>
<dbReference type="PRINTS" id="PR00315">
    <property type="entry name" value="ELONGATNFCT"/>
</dbReference>
<dbReference type="PANTHER" id="PTHR42908:SF3">
    <property type="entry name" value="ELONGATION FACTOR-LIKE GTPASE 1"/>
    <property type="match status" value="1"/>
</dbReference>
<protein>
    <recommendedName>
        <fullName evidence="1">Tr-type G domain-containing protein</fullName>
    </recommendedName>
</protein>
<comment type="caution">
    <text evidence="2">The sequence shown here is derived from an EMBL/GenBank/DDBJ whole genome shotgun (WGS) entry which is preliminary data.</text>
</comment>
<organism evidence="2 3">
    <name type="scientific">Bonamia ostreae</name>
    <dbReference type="NCBI Taxonomy" id="126728"/>
    <lineage>
        <taxon>Eukaryota</taxon>
        <taxon>Sar</taxon>
        <taxon>Rhizaria</taxon>
        <taxon>Endomyxa</taxon>
        <taxon>Ascetosporea</taxon>
        <taxon>Haplosporida</taxon>
        <taxon>Bonamia</taxon>
    </lineage>
</organism>
<keyword evidence="3" id="KW-1185">Reference proteome</keyword>
<dbReference type="SUPFAM" id="SSF52540">
    <property type="entry name" value="P-loop containing nucleoside triphosphate hydrolases"/>
    <property type="match status" value="1"/>
</dbReference>
<proteinExistence type="predicted"/>
<dbReference type="Gene3D" id="3.40.50.300">
    <property type="entry name" value="P-loop containing nucleotide triphosphate hydrolases"/>
    <property type="match status" value="1"/>
</dbReference>